<comment type="function">
    <text evidence="5">Bidirectionally degrades single-stranded DNA into large acid-insoluble oligonucleotides, which are then degraded further into small acid-soluble oligonucleotides.</text>
</comment>
<dbReference type="GO" id="GO:0005737">
    <property type="term" value="C:cytoplasm"/>
    <property type="evidence" value="ECO:0007669"/>
    <property type="project" value="UniProtKB-SubCell"/>
</dbReference>
<dbReference type="GO" id="GO:0003676">
    <property type="term" value="F:nucleic acid binding"/>
    <property type="evidence" value="ECO:0007669"/>
    <property type="project" value="InterPro"/>
</dbReference>
<organism evidence="9 10">
    <name type="scientific">Megasphaera paucivorans</name>
    <dbReference type="NCBI Taxonomy" id="349095"/>
    <lineage>
        <taxon>Bacteria</taxon>
        <taxon>Bacillati</taxon>
        <taxon>Bacillota</taxon>
        <taxon>Negativicutes</taxon>
        <taxon>Veillonellales</taxon>
        <taxon>Veillonellaceae</taxon>
        <taxon>Megasphaera</taxon>
    </lineage>
</organism>
<dbReference type="EC" id="3.1.11.6" evidence="5"/>
<evidence type="ECO:0000256" key="1">
    <source>
        <dbReference type="ARBA" id="ARBA00022490"/>
    </source>
</evidence>
<dbReference type="STRING" id="349095.SAMN05660299_00839"/>
<keyword evidence="1 5" id="KW-0963">Cytoplasm</keyword>
<protein>
    <recommendedName>
        <fullName evidence="5">Exodeoxyribonuclease 7 large subunit</fullName>
        <ecNumber evidence="5">3.1.11.6</ecNumber>
    </recommendedName>
    <alternativeName>
        <fullName evidence="5">Exodeoxyribonuclease VII large subunit</fullName>
        <shortName evidence="5">Exonuclease VII large subunit</shortName>
    </alternativeName>
</protein>
<dbReference type="InterPro" id="IPR003753">
    <property type="entry name" value="Exonuc_VII_L"/>
</dbReference>
<keyword evidence="4 5" id="KW-0269">Exonuclease</keyword>
<gene>
    <name evidence="5" type="primary">xseA</name>
    <name evidence="9" type="ORF">SAMN05660299_00839</name>
</gene>
<comment type="subunit">
    <text evidence="5">Heterooligomer composed of large and small subunits.</text>
</comment>
<dbReference type="HAMAP" id="MF_00378">
    <property type="entry name" value="Exonuc_7_L"/>
    <property type="match status" value="1"/>
</dbReference>
<dbReference type="GO" id="GO:0008855">
    <property type="term" value="F:exodeoxyribonuclease VII activity"/>
    <property type="evidence" value="ECO:0007669"/>
    <property type="project" value="UniProtKB-UniRule"/>
</dbReference>
<feature type="domain" description="Exonuclease VII large subunit C-terminal" evidence="7">
    <location>
        <begin position="123"/>
        <end position="323"/>
    </location>
</feature>
<feature type="domain" description="OB-fold nucleic acid binding" evidence="8">
    <location>
        <begin position="6"/>
        <end position="98"/>
    </location>
</feature>
<dbReference type="Pfam" id="PF13742">
    <property type="entry name" value="tRNA_anti_2"/>
    <property type="match status" value="1"/>
</dbReference>
<evidence type="ECO:0000259" key="8">
    <source>
        <dbReference type="Pfam" id="PF13742"/>
    </source>
</evidence>
<evidence type="ECO:0000256" key="6">
    <source>
        <dbReference type="RuleBase" id="RU004355"/>
    </source>
</evidence>
<dbReference type="Pfam" id="PF02601">
    <property type="entry name" value="Exonuc_VII_L"/>
    <property type="match status" value="1"/>
</dbReference>
<evidence type="ECO:0000259" key="7">
    <source>
        <dbReference type="Pfam" id="PF02601"/>
    </source>
</evidence>
<dbReference type="PANTHER" id="PTHR30008">
    <property type="entry name" value="EXODEOXYRIBONUCLEASE 7 LARGE SUBUNIT"/>
    <property type="match status" value="1"/>
</dbReference>
<dbReference type="CDD" id="cd04489">
    <property type="entry name" value="ExoVII_LU_OBF"/>
    <property type="match status" value="1"/>
</dbReference>
<dbReference type="InterPro" id="IPR020579">
    <property type="entry name" value="Exonuc_VII_lsu_C"/>
</dbReference>
<name>A0A1G9T0X2_9FIRM</name>
<dbReference type="EMBL" id="FNHQ01000006">
    <property type="protein sequence ID" value="SDM41364.1"/>
    <property type="molecule type" value="Genomic_DNA"/>
</dbReference>
<evidence type="ECO:0000256" key="4">
    <source>
        <dbReference type="ARBA" id="ARBA00022839"/>
    </source>
</evidence>
<comment type="subcellular location">
    <subcellularLocation>
        <location evidence="5 6">Cytoplasm</location>
    </subcellularLocation>
</comment>
<evidence type="ECO:0000313" key="10">
    <source>
        <dbReference type="Proteomes" id="UP000199309"/>
    </source>
</evidence>
<keyword evidence="2 5" id="KW-0540">Nuclease</keyword>
<reference evidence="9 10" key="1">
    <citation type="submission" date="2016-10" db="EMBL/GenBank/DDBJ databases">
        <authorList>
            <person name="de Groot N.N."/>
        </authorList>
    </citation>
    <scope>NUCLEOTIDE SEQUENCE [LARGE SCALE GENOMIC DNA]</scope>
    <source>
        <strain evidence="9 10">DSM 16981</strain>
    </source>
</reference>
<accession>A0A1G9T0X2</accession>
<dbReference type="AlphaFoldDB" id="A0A1G9T0X2"/>
<comment type="similarity">
    <text evidence="5 6">Belongs to the XseA family.</text>
</comment>
<keyword evidence="10" id="KW-1185">Reference proteome</keyword>
<evidence type="ECO:0000256" key="2">
    <source>
        <dbReference type="ARBA" id="ARBA00022722"/>
    </source>
</evidence>
<dbReference type="Proteomes" id="UP000199309">
    <property type="component" value="Unassembled WGS sequence"/>
</dbReference>
<evidence type="ECO:0000256" key="3">
    <source>
        <dbReference type="ARBA" id="ARBA00022801"/>
    </source>
</evidence>
<dbReference type="PANTHER" id="PTHR30008:SF0">
    <property type="entry name" value="EXODEOXYRIBONUCLEASE 7 LARGE SUBUNIT"/>
    <property type="match status" value="1"/>
</dbReference>
<dbReference type="NCBIfam" id="TIGR00237">
    <property type="entry name" value="xseA"/>
    <property type="match status" value="1"/>
</dbReference>
<dbReference type="GO" id="GO:0009318">
    <property type="term" value="C:exodeoxyribonuclease VII complex"/>
    <property type="evidence" value="ECO:0007669"/>
    <property type="project" value="UniProtKB-UniRule"/>
</dbReference>
<evidence type="ECO:0000256" key="5">
    <source>
        <dbReference type="HAMAP-Rule" id="MF_00378"/>
    </source>
</evidence>
<dbReference type="GO" id="GO:0006308">
    <property type="term" value="P:DNA catabolic process"/>
    <property type="evidence" value="ECO:0007669"/>
    <property type="project" value="UniProtKB-UniRule"/>
</dbReference>
<proteinExistence type="inferred from homology"/>
<keyword evidence="3 5" id="KW-0378">Hydrolase</keyword>
<evidence type="ECO:0000313" key="9">
    <source>
        <dbReference type="EMBL" id="SDM41364.1"/>
    </source>
</evidence>
<sequence length="404" mass="45008">MMKYASVTDVVRRIKEDVYKDYKLQSVAMEGNIIGLKRASNGHYYMNLRDDNCSIHAILFAGRAGRSMDNVCEGDHVVVIGAVQVYEKAGSVSFIIERLFSQGVGKLQAEYEKVKKELAAEGYFDTEHKKPLPRFPWTIGILTSKTGAVLHDIHKIAAERNPYVQIELFPIPVQGVGVETIIAQKIASAGADSHLDVLILARGGGSMEDLWCFNHPAVVQAIYHSEIPIITAIGHETDTTLADYAADVRAATPTHAAELAIPSFDEMALDIAEMTESAYHAISLCFERWQHDVIKTTAGLQPKRYDEYLILKKQQVEHLLHTTLQQFNLCYADNLKKCAELKAGLEAMNPILLVRKGYGQLEQDGHIISDIHSVSKEKPLYIQLVDGLITTDVKEVTIHGKRNR</sequence>
<dbReference type="InterPro" id="IPR025824">
    <property type="entry name" value="OB-fold_nuc-bd_dom"/>
</dbReference>
<comment type="catalytic activity">
    <reaction evidence="5 6">
        <text>Exonucleolytic cleavage in either 5'- to 3'- or 3'- to 5'-direction to yield nucleoside 5'-phosphates.</text>
        <dbReference type="EC" id="3.1.11.6"/>
    </reaction>
</comment>